<feature type="compositionally biased region" description="Low complexity" evidence="7">
    <location>
        <begin position="26"/>
        <end position="37"/>
    </location>
</feature>
<dbReference type="Gene3D" id="1.10.760.10">
    <property type="entry name" value="Cytochrome c-like domain"/>
    <property type="match status" value="1"/>
</dbReference>
<dbReference type="PANTHER" id="PTHR40942:SF4">
    <property type="entry name" value="CYTOCHROME C5"/>
    <property type="match status" value="1"/>
</dbReference>
<keyword evidence="1" id="KW-0813">Transport</keyword>
<feature type="compositionally biased region" description="Polar residues" evidence="7">
    <location>
        <begin position="38"/>
        <end position="68"/>
    </location>
</feature>
<feature type="domain" description="Cytochrome c" evidence="9">
    <location>
        <begin position="81"/>
        <end position="160"/>
    </location>
</feature>
<sequence>MKHYHLVLVGALCAMILMACGEDKTTTAPAKTTSTDTLSVQNTQAQTTAQPKTDEPSQAQQTDESSQPKPAVETSEKVQPLSLAEGKALYEKTCHLCHDQGLLDAPKISDKAQWQQRLNKGVDTLYLHSAKGFNKMPAQATGDVSEAQVYAAVDYILSQTK</sequence>
<dbReference type="Pfam" id="PF13442">
    <property type="entry name" value="Cytochrome_CBB3"/>
    <property type="match status" value="1"/>
</dbReference>
<gene>
    <name evidence="10" type="ORF">LU297_06140</name>
</gene>
<accession>A0ABY6F293</accession>
<keyword evidence="3 6" id="KW-0479">Metal-binding</keyword>
<keyword evidence="8" id="KW-0732">Signal</keyword>
<dbReference type="InterPro" id="IPR002323">
    <property type="entry name" value="Cyt_CIE"/>
</dbReference>
<dbReference type="InterPro" id="IPR036909">
    <property type="entry name" value="Cyt_c-like_dom_sf"/>
</dbReference>
<evidence type="ECO:0000256" key="4">
    <source>
        <dbReference type="ARBA" id="ARBA00022982"/>
    </source>
</evidence>
<evidence type="ECO:0000313" key="11">
    <source>
        <dbReference type="Proteomes" id="UP001063782"/>
    </source>
</evidence>
<evidence type="ECO:0000256" key="1">
    <source>
        <dbReference type="ARBA" id="ARBA00022448"/>
    </source>
</evidence>
<dbReference type="EMBL" id="CP089977">
    <property type="protein sequence ID" value="UXZ04194.1"/>
    <property type="molecule type" value="Genomic_DNA"/>
</dbReference>
<dbReference type="PRINTS" id="PR00607">
    <property type="entry name" value="CYTCHROMECIE"/>
</dbReference>
<dbReference type="RefSeq" id="WP_263075677.1">
    <property type="nucleotide sequence ID" value="NZ_CP089977.1"/>
</dbReference>
<keyword evidence="2 6" id="KW-0349">Heme</keyword>
<reference evidence="10" key="1">
    <citation type="submission" date="2021-12" db="EMBL/GenBank/DDBJ databases">
        <title>taxonomy of Moraxella sp. ZY201224.</title>
        <authorList>
            <person name="Li F."/>
        </authorList>
    </citation>
    <scope>NUCLEOTIDE SEQUENCE</scope>
    <source>
        <strain evidence="10">ZY201224</strain>
    </source>
</reference>
<keyword evidence="5 6" id="KW-0408">Iron</keyword>
<organism evidence="10 11">
    <name type="scientific">Moraxella nasicaprae</name>
    <dbReference type="NCBI Taxonomy" id="2904122"/>
    <lineage>
        <taxon>Bacteria</taxon>
        <taxon>Pseudomonadati</taxon>
        <taxon>Pseudomonadota</taxon>
        <taxon>Gammaproteobacteria</taxon>
        <taxon>Moraxellales</taxon>
        <taxon>Moraxellaceae</taxon>
        <taxon>Moraxella</taxon>
    </lineage>
</organism>
<feature type="signal peptide" evidence="8">
    <location>
        <begin position="1"/>
        <end position="19"/>
    </location>
</feature>
<evidence type="ECO:0000256" key="7">
    <source>
        <dbReference type="SAM" id="MobiDB-lite"/>
    </source>
</evidence>
<evidence type="ECO:0000313" key="10">
    <source>
        <dbReference type="EMBL" id="UXZ04194.1"/>
    </source>
</evidence>
<dbReference type="PANTHER" id="PTHR40942">
    <property type="match status" value="1"/>
</dbReference>
<dbReference type="PROSITE" id="PS51007">
    <property type="entry name" value="CYTC"/>
    <property type="match status" value="1"/>
</dbReference>
<keyword evidence="11" id="KW-1185">Reference proteome</keyword>
<feature type="region of interest" description="Disordered" evidence="7">
    <location>
        <begin position="26"/>
        <end position="80"/>
    </location>
</feature>
<evidence type="ECO:0000259" key="9">
    <source>
        <dbReference type="PROSITE" id="PS51007"/>
    </source>
</evidence>
<proteinExistence type="predicted"/>
<name>A0ABY6F293_9GAMM</name>
<evidence type="ECO:0000256" key="2">
    <source>
        <dbReference type="ARBA" id="ARBA00022617"/>
    </source>
</evidence>
<dbReference type="Proteomes" id="UP001063782">
    <property type="component" value="Chromosome"/>
</dbReference>
<keyword evidence="4" id="KW-0249">Electron transport</keyword>
<evidence type="ECO:0000256" key="3">
    <source>
        <dbReference type="ARBA" id="ARBA00022723"/>
    </source>
</evidence>
<evidence type="ECO:0000256" key="8">
    <source>
        <dbReference type="SAM" id="SignalP"/>
    </source>
</evidence>
<evidence type="ECO:0000256" key="5">
    <source>
        <dbReference type="ARBA" id="ARBA00023004"/>
    </source>
</evidence>
<dbReference type="InterPro" id="IPR009056">
    <property type="entry name" value="Cyt_c-like_dom"/>
</dbReference>
<dbReference type="PROSITE" id="PS51257">
    <property type="entry name" value="PROKAR_LIPOPROTEIN"/>
    <property type="match status" value="1"/>
</dbReference>
<feature type="chain" id="PRO_5047312482" evidence="8">
    <location>
        <begin position="20"/>
        <end position="161"/>
    </location>
</feature>
<evidence type="ECO:0000256" key="6">
    <source>
        <dbReference type="PROSITE-ProRule" id="PRU00433"/>
    </source>
</evidence>
<protein>
    <submittedName>
        <fullName evidence="10">C-type cytochrome</fullName>
    </submittedName>
</protein>
<dbReference type="SUPFAM" id="SSF46626">
    <property type="entry name" value="Cytochrome c"/>
    <property type="match status" value="1"/>
</dbReference>